<feature type="compositionally biased region" description="Basic residues" evidence="1">
    <location>
        <begin position="104"/>
        <end position="118"/>
    </location>
</feature>
<gene>
    <name evidence="2" type="ORF">pipiens_014545</name>
</gene>
<evidence type="ECO:0000313" key="3">
    <source>
        <dbReference type="Proteomes" id="UP001562425"/>
    </source>
</evidence>
<dbReference type="AlphaFoldDB" id="A0ABD1CU39"/>
<accession>A0ABD1CU39</accession>
<comment type="caution">
    <text evidence="2">The sequence shown here is derived from an EMBL/GenBank/DDBJ whole genome shotgun (WGS) entry which is preliminary data.</text>
</comment>
<name>A0ABD1CU39_CULPP</name>
<organism evidence="2 3">
    <name type="scientific">Culex pipiens pipiens</name>
    <name type="common">Northern house mosquito</name>
    <dbReference type="NCBI Taxonomy" id="38569"/>
    <lineage>
        <taxon>Eukaryota</taxon>
        <taxon>Metazoa</taxon>
        <taxon>Ecdysozoa</taxon>
        <taxon>Arthropoda</taxon>
        <taxon>Hexapoda</taxon>
        <taxon>Insecta</taxon>
        <taxon>Pterygota</taxon>
        <taxon>Neoptera</taxon>
        <taxon>Endopterygota</taxon>
        <taxon>Diptera</taxon>
        <taxon>Nematocera</taxon>
        <taxon>Culicoidea</taxon>
        <taxon>Culicidae</taxon>
        <taxon>Culicinae</taxon>
        <taxon>Culicini</taxon>
        <taxon>Culex</taxon>
        <taxon>Culex</taxon>
    </lineage>
</organism>
<feature type="compositionally biased region" description="Low complexity" evidence="1">
    <location>
        <begin position="119"/>
        <end position="135"/>
    </location>
</feature>
<evidence type="ECO:0000256" key="1">
    <source>
        <dbReference type="SAM" id="MobiDB-lite"/>
    </source>
</evidence>
<evidence type="ECO:0000313" key="2">
    <source>
        <dbReference type="EMBL" id="KAL1379946.1"/>
    </source>
</evidence>
<protein>
    <submittedName>
        <fullName evidence="2">Uncharacterized protein</fullName>
    </submittedName>
</protein>
<keyword evidence="3" id="KW-1185">Reference proteome</keyword>
<proteinExistence type="predicted"/>
<dbReference type="EMBL" id="JBEHCU010009405">
    <property type="protein sequence ID" value="KAL1379946.1"/>
    <property type="molecule type" value="Genomic_DNA"/>
</dbReference>
<feature type="compositionally biased region" description="Polar residues" evidence="1">
    <location>
        <begin position="154"/>
        <end position="179"/>
    </location>
</feature>
<reference evidence="2 3" key="1">
    <citation type="submission" date="2024-05" db="EMBL/GenBank/DDBJ databases">
        <title>Culex pipiens pipiens assembly and annotation.</title>
        <authorList>
            <person name="Alout H."/>
            <person name="Durand T."/>
        </authorList>
    </citation>
    <scope>NUCLEOTIDE SEQUENCE [LARGE SCALE GENOMIC DNA]</scope>
    <source>
        <strain evidence="2">HA-2024</strain>
        <tissue evidence="2">Whole body</tissue>
    </source>
</reference>
<feature type="region of interest" description="Disordered" evidence="1">
    <location>
        <begin position="96"/>
        <end position="184"/>
    </location>
</feature>
<dbReference type="Proteomes" id="UP001562425">
    <property type="component" value="Unassembled WGS sequence"/>
</dbReference>
<sequence>MYSQMMEYQQAYGMGAYQQEMYYHHQQQHQQQNHRQPMQYTPEQAMYLNSVQQYQHFQATTMPMQSTNALDYQMTPALYVLNQQAKILEKSLLPGMIDQPASKPKVRKQRGPYRKKNAKSPSPSPSAQSDSSACSTEELTGPAERGLKRKISTSEDGQNHFHQVNKQFKPNGHHSLQSSPAPPKASIFRSIDLLRSKKVQIVPSPCKRG</sequence>